<dbReference type="InterPro" id="IPR006685">
    <property type="entry name" value="MscS_channel_2nd"/>
</dbReference>
<dbReference type="InterPro" id="IPR011014">
    <property type="entry name" value="MscS_channel_TM-2"/>
</dbReference>
<comment type="similarity">
    <text evidence="2">Belongs to the MscS (TC 1.A.23) family.</text>
</comment>
<comment type="subcellular location">
    <subcellularLocation>
        <location evidence="1">Membrane</location>
        <topology evidence="1">Multi-pass membrane protein</topology>
    </subcellularLocation>
</comment>
<dbReference type="PANTHER" id="PTHR43634">
    <property type="entry name" value="OW CONDUCTANCE MECHANOSENSITIVE CHANNEL"/>
    <property type="match status" value="1"/>
</dbReference>
<dbReference type="SUPFAM" id="SSF50182">
    <property type="entry name" value="Sm-like ribonucleoproteins"/>
    <property type="match status" value="1"/>
</dbReference>
<dbReference type="Gene3D" id="2.30.30.60">
    <property type="match status" value="1"/>
</dbReference>
<feature type="domain" description="Mechanosensitive ion channel protein 2/3 C-terminal" evidence="9">
    <location>
        <begin position="341"/>
        <end position="421"/>
    </location>
</feature>
<dbReference type="AlphaFoldDB" id="A0A2P6U105"/>
<keyword evidence="5 7" id="KW-0472">Membrane</keyword>
<evidence type="ECO:0000256" key="3">
    <source>
        <dbReference type="ARBA" id="ARBA00022692"/>
    </source>
</evidence>
<feature type="transmembrane region" description="Helical" evidence="7">
    <location>
        <begin position="90"/>
        <end position="109"/>
    </location>
</feature>
<evidence type="ECO:0000256" key="5">
    <source>
        <dbReference type="ARBA" id="ARBA00023136"/>
    </source>
</evidence>
<comment type="caution">
    <text evidence="10">The sequence shown here is derived from an EMBL/GenBank/DDBJ whole genome shotgun (WGS) entry which is preliminary data.</text>
</comment>
<evidence type="ECO:0000256" key="7">
    <source>
        <dbReference type="SAM" id="Phobius"/>
    </source>
</evidence>
<evidence type="ECO:0000256" key="1">
    <source>
        <dbReference type="ARBA" id="ARBA00004141"/>
    </source>
</evidence>
<feature type="transmembrane region" description="Helical" evidence="7">
    <location>
        <begin position="223"/>
        <end position="241"/>
    </location>
</feature>
<dbReference type="GO" id="GO:0055085">
    <property type="term" value="P:transmembrane transport"/>
    <property type="evidence" value="ECO:0007669"/>
    <property type="project" value="InterPro"/>
</dbReference>
<feature type="compositionally biased region" description="Pro residues" evidence="6">
    <location>
        <begin position="27"/>
        <end position="38"/>
    </location>
</feature>
<keyword evidence="4 7" id="KW-1133">Transmembrane helix</keyword>
<evidence type="ECO:0000259" key="9">
    <source>
        <dbReference type="Pfam" id="PF24956"/>
    </source>
</evidence>
<dbReference type="InterPro" id="IPR023408">
    <property type="entry name" value="MscS_beta-dom_sf"/>
</dbReference>
<dbReference type="InterPro" id="IPR056876">
    <property type="entry name" value="Msl2-3_C"/>
</dbReference>
<dbReference type="EMBL" id="LHPG02000003">
    <property type="protein sequence ID" value="PRW59990.1"/>
    <property type="molecule type" value="Genomic_DNA"/>
</dbReference>
<feature type="region of interest" description="Disordered" evidence="6">
    <location>
        <begin position="1"/>
        <end position="38"/>
    </location>
</feature>
<feature type="transmembrane region" description="Helical" evidence="7">
    <location>
        <begin position="169"/>
        <end position="191"/>
    </location>
</feature>
<accession>A0A2P6U105</accession>
<keyword evidence="3 7" id="KW-0812">Transmembrane</keyword>
<name>A0A2P6U105_CHLSO</name>
<dbReference type="PANTHER" id="PTHR43634:SF2">
    <property type="entry name" value="LOW CONDUCTANCE MECHANOSENSITIVE CHANNEL YNAI"/>
    <property type="match status" value="1"/>
</dbReference>
<evidence type="ECO:0000256" key="6">
    <source>
        <dbReference type="SAM" id="MobiDB-lite"/>
    </source>
</evidence>
<dbReference type="Gene3D" id="1.10.287.1260">
    <property type="match status" value="1"/>
</dbReference>
<evidence type="ECO:0000256" key="2">
    <source>
        <dbReference type="ARBA" id="ARBA00008017"/>
    </source>
</evidence>
<feature type="domain" description="Mechanosensitive ion channel MscS" evidence="8">
    <location>
        <begin position="265"/>
        <end position="336"/>
    </location>
</feature>
<keyword evidence="11" id="KW-1185">Reference proteome</keyword>
<reference evidence="10 11" key="1">
    <citation type="journal article" date="2018" name="Plant J.">
        <title>Genome sequences of Chlorella sorokiniana UTEX 1602 and Micractinium conductrix SAG 241.80: implications to maltose excretion by a green alga.</title>
        <authorList>
            <person name="Arriola M.B."/>
            <person name="Velmurugan N."/>
            <person name="Zhang Y."/>
            <person name="Plunkett M.H."/>
            <person name="Hondzo H."/>
            <person name="Barney B.M."/>
        </authorList>
    </citation>
    <scope>NUCLEOTIDE SEQUENCE [LARGE SCALE GENOMIC DNA]</scope>
    <source>
        <strain evidence="11">UTEX 1602</strain>
    </source>
</reference>
<protein>
    <submittedName>
        <fullName evidence="10">Small conductance mechanosensitive ion channel family</fullName>
    </submittedName>
</protein>
<proteinExistence type="inferred from homology"/>
<dbReference type="InterPro" id="IPR045042">
    <property type="entry name" value="YnaI-like"/>
</dbReference>
<dbReference type="OrthoDB" id="567160at2759"/>
<dbReference type="STRING" id="3076.A0A2P6U105"/>
<gene>
    <name evidence="10" type="ORF">C2E21_1696</name>
</gene>
<organism evidence="10 11">
    <name type="scientific">Chlorella sorokiniana</name>
    <name type="common">Freshwater green alga</name>
    <dbReference type="NCBI Taxonomy" id="3076"/>
    <lineage>
        <taxon>Eukaryota</taxon>
        <taxon>Viridiplantae</taxon>
        <taxon>Chlorophyta</taxon>
        <taxon>core chlorophytes</taxon>
        <taxon>Trebouxiophyceae</taxon>
        <taxon>Chlorellales</taxon>
        <taxon>Chlorellaceae</taxon>
        <taxon>Chlorella clade</taxon>
        <taxon>Chlorella</taxon>
    </lineage>
</organism>
<dbReference type="InterPro" id="IPR010920">
    <property type="entry name" value="LSM_dom_sf"/>
</dbReference>
<dbReference type="GO" id="GO:0016020">
    <property type="term" value="C:membrane"/>
    <property type="evidence" value="ECO:0007669"/>
    <property type="project" value="UniProtKB-SubCell"/>
</dbReference>
<feature type="compositionally biased region" description="Low complexity" evidence="6">
    <location>
        <begin position="502"/>
        <end position="512"/>
    </location>
</feature>
<dbReference type="Proteomes" id="UP000239899">
    <property type="component" value="Unassembled WGS sequence"/>
</dbReference>
<feature type="transmembrane region" description="Helical" evidence="7">
    <location>
        <begin position="47"/>
        <end position="69"/>
    </location>
</feature>
<evidence type="ECO:0000313" key="11">
    <source>
        <dbReference type="Proteomes" id="UP000239899"/>
    </source>
</evidence>
<dbReference type="SUPFAM" id="SSF82861">
    <property type="entry name" value="Mechanosensitive channel protein MscS (YggB), transmembrane region"/>
    <property type="match status" value="1"/>
</dbReference>
<evidence type="ECO:0000256" key="4">
    <source>
        <dbReference type="ARBA" id="ARBA00022989"/>
    </source>
</evidence>
<evidence type="ECO:0000259" key="8">
    <source>
        <dbReference type="Pfam" id="PF00924"/>
    </source>
</evidence>
<dbReference type="Pfam" id="PF24956">
    <property type="entry name" value="Msl2-3_C"/>
    <property type="match status" value="1"/>
</dbReference>
<dbReference type="Pfam" id="PF00924">
    <property type="entry name" value="MS_channel_2nd"/>
    <property type="match status" value="1"/>
</dbReference>
<sequence length="592" mass="63083">MSPQSGVETQSSGPNGGSGQQQQKPAAEPPPPPLSALDPPPVQLTGYHYIMFFALLGGGLLFLALLLYFTGDIEFQRAVGKVVKRLLKTGALRQLAGILGAMVFVRYGLEPLIKNIRVMMKAQGSWEKSSEYYILRELYKPLEFLFLVAAFTTLAENFLPQLMSLPKSIVQTVVRSTLSLTFVIAAARVVFNIKGRIIRESAWQLELKGDVTRQRRLEAVDKLMSVLTLVVAAVFGVQALGLDVNSVLAIGGVGGLAVGLAGREILENLFTGLIILSSNPFEVGDEVLFRPSSGQIVEGIVTDVGWYRTTIRSFEREIYNIPNSVFTRSVVLNITRKNREWRFYEFLGLRIEDLPKASAVVSDIRKILRQDPRVIQKLHRRVFLDKITRDEATIYLSFYVESANRDAFMAVKQDLLLAFVDCVERNGAKLARQRLQLEVLPSLLPPGGGMPGSIIDVPALPQPVDVTATPASSSSGGGGSSGAGPTSSGSGGTASNIVPAAKEGGSSGSSSKEGGGGSKGVTVTLASSGGATPQQELAAQAAAATAAAVLQDPATLSKIAAAISPDDIIANTQSAGINVLASYADLMDDPPR</sequence>
<feature type="region of interest" description="Disordered" evidence="6">
    <location>
        <begin position="465"/>
        <end position="534"/>
    </location>
</feature>
<evidence type="ECO:0000313" key="10">
    <source>
        <dbReference type="EMBL" id="PRW59990.1"/>
    </source>
</evidence>